<reference evidence="5 6" key="1">
    <citation type="journal article" date="2012" name="J. Bacteriol.">
        <title>Complete genome sequence of phototrophic betaproteobacterium Rubrivivax gelatinosus IL144.</title>
        <authorList>
            <person name="Nagashima S."/>
            <person name="Kamimura A."/>
            <person name="Shimizu T."/>
            <person name="Nakamura-isaki S."/>
            <person name="Aono E."/>
            <person name="Sakamoto K."/>
            <person name="Ichikawa N."/>
            <person name="Nakazawa H."/>
            <person name="Sekine M."/>
            <person name="Yamazaki S."/>
            <person name="Fujita N."/>
            <person name="Shimada K."/>
            <person name="Hanada S."/>
            <person name="Nagashima K.V.P."/>
        </authorList>
    </citation>
    <scope>NUCLEOTIDE SEQUENCE [LARGE SCALE GENOMIC DNA]</scope>
    <source>
        <strain evidence="6">NBRC 100245 / IL144</strain>
    </source>
</reference>
<keyword evidence="1 2" id="KW-0238">DNA-binding</keyword>
<evidence type="ECO:0000256" key="3">
    <source>
        <dbReference type="SAM" id="MobiDB-lite"/>
    </source>
</evidence>
<dbReference type="HOGENOM" id="CLU_048975_2_0_4"/>
<feature type="compositionally biased region" description="Low complexity" evidence="3">
    <location>
        <begin position="259"/>
        <end position="272"/>
    </location>
</feature>
<dbReference type="NCBIfam" id="TIGR02772">
    <property type="entry name" value="Ku_bact"/>
    <property type="match status" value="1"/>
</dbReference>
<feature type="domain" description="Ku" evidence="4">
    <location>
        <begin position="54"/>
        <end position="182"/>
    </location>
</feature>
<dbReference type="GO" id="GO:0003690">
    <property type="term" value="F:double-stranded DNA binding"/>
    <property type="evidence" value="ECO:0007669"/>
    <property type="project" value="UniProtKB-UniRule"/>
</dbReference>
<evidence type="ECO:0000256" key="2">
    <source>
        <dbReference type="HAMAP-Rule" id="MF_01875"/>
    </source>
</evidence>
<comment type="function">
    <text evidence="2">With LigD forms a non-homologous end joining (NHEJ) DNA repair enzyme, which repairs dsDNA breaks with reduced fidelity. Binds linear dsDNA with 5'- and 3'- overhangs but not closed circular dsDNA nor ssDNA. Recruits and stimulates the ligase activity of LigD.</text>
</comment>
<dbReference type="InterPro" id="IPR009187">
    <property type="entry name" value="Prok_Ku"/>
</dbReference>
<dbReference type="KEGG" id="rge:RGE_37590"/>
<gene>
    <name evidence="2" type="primary">ku</name>
    <name evidence="5" type="ordered locus">RGE_37590</name>
</gene>
<proteinExistence type="inferred from homology"/>
<accession>I0HVR1</accession>
<comment type="subunit">
    <text evidence="2">Homodimer. Interacts with LigD.</text>
</comment>
<dbReference type="PIRSF" id="PIRSF006493">
    <property type="entry name" value="Prok_Ku"/>
    <property type="match status" value="1"/>
</dbReference>
<sequence length="310" mass="34014">MSARPIASLSLGFGLVSIPVQLFSAAEPSAGVRLHLLAPDGTRVRQQYVSEKSGKRVERREMVKGYEFEKDRYVVFTPDELHELDEHDDPAIDIVAFVPADAVDPLYVDKAWLLAPDKRGGKPYALLREAMRETGRCALARWTFRGKQSVVLVRPLDEGLVLHTLLYADEVRRPADLGIAPLAVSKAELQLARQLIGQISQDRYDPAQFHDEERQRIQAAIERKIAGRQVVEQAPHEERSGAQVIDLMDALRASLGPRGAKAAPASKTAAGPRPQARKARDSSSTGSRPTATMASEGKAASARRSSRAKL</sequence>
<evidence type="ECO:0000256" key="1">
    <source>
        <dbReference type="ARBA" id="ARBA00023125"/>
    </source>
</evidence>
<dbReference type="SMART" id="SM00559">
    <property type="entry name" value="Ku78"/>
    <property type="match status" value="1"/>
</dbReference>
<dbReference type="eggNOG" id="COG1273">
    <property type="taxonomic scope" value="Bacteria"/>
</dbReference>
<evidence type="ECO:0000259" key="4">
    <source>
        <dbReference type="SMART" id="SM00559"/>
    </source>
</evidence>
<dbReference type="Gene3D" id="2.40.290.10">
    <property type="match status" value="1"/>
</dbReference>
<feature type="region of interest" description="Disordered" evidence="3">
    <location>
        <begin position="256"/>
        <end position="310"/>
    </location>
</feature>
<dbReference type="SUPFAM" id="SSF100939">
    <property type="entry name" value="SPOC domain-like"/>
    <property type="match status" value="1"/>
</dbReference>
<dbReference type="PANTHER" id="PTHR41251">
    <property type="entry name" value="NON-HOMOLOGOUS END JOINING PROTEIN KU"/>
    <property type="match status" value="1"/>
</dbReference>
<dbReference type="InterPro" id="IPR016194">
    <property type="entry name" value="SPOC-like_C_dom_sf"/>
</dbReference>
<keyword evidence="2" id="KW-0233">DNA recombination</keyword>
<dbReference type="GO" id="GO:0006310">
    <property type="term" value="P:DNA recombination"/>
    <property type="evidence" value="ECO:0007669"/>
    <property type="project" value="UniProtKB-KW"/>
</dbReference>
<keyword evidence="2" id="KW-0234">DNA repair</keyword>
<comment type="similarity">
    <text evidence="2">Belongs to the prokaryotic Ku family.</text>
</comment>
<feature type="compositionally biased region" description="Polar residues" evidence="3">
    <location>
        <begin position="282"/>
        <end position="293"/>
    </location>
</feature>
<dbReference type="PANTHER" id="PTHR41251:SF1">
    <property type="entry name" value="NON-HOMOLOGOUS END JOINING PROTEIN KU"/>
    <property type="match status" value="1"/>
</dbReference>
<dbReference type="AlphaFoldDB" id="I0HVR1"/>
<dbReference type="GO" id="GO:0006303">
    <property type="term" value="P:double-strand break repair via nonhomologous end joining"/>
    <property type="evidence" value="ECO:0007669"/>
    <property type="project" value="UniProtKB-UniRule"/>
</dbReference>
<evidence type="ECO:0000313" key="5">
    <source>
        <dbReference type="EMBL" id="BAL97098.1"/>
    </source>
</evidence>
<name>I0HVR1_RUBGI</name>
<keyword evidence="6" id="KW-1185">Reference proteome</keyword>
<dbReference type="HAMAP" id="MF_01875">
    <property type="entry name" value="Prokaryotic_Ku"/>
    <property type="match status" value="1"/>
</dbReference>
<dbReference type="STRING" id="983917.RGE_37590"/>
<dbReference type="EMBL" id="AP012320">
    <property type="protein sequence ID" value="BAL97098.1"/>
    <property type="molecule type" value="Genomic_DNA"/>
</dbReference>
<dbReference type="InterPro" id="IPR006164">
    <property type="entry name" value="DNA_bd_Ku70/Ku80"/>
</dbReference>
<dbReference type="Pfam" id="PF02735">
    <property type="entry name" value="Ku"/>
    <property type="match status" value="1"/>
</dbReference>
<organism evidence="5 6">
    <name type="scientific">Rubrivivax gelatinosus (strain NBRC 100245 / IL144)</name>
    <dbReference type="NCBI Taxonomy" id="983917"/>
    <lineage>
        <taxon>Bacteria</taxon>
        <taxon>Pseudomonadati</taxon>
        <taxon>Pseudomonadota</taxon>
        <taxon>Betaproteobacteria</taxon>
        <taxon>Burkholderiales</taxon>
        <taxon>Sphaerotilaceae</taxon>
        <taxon>Rubrivivax</taxon>
    </lineage>
</organism>
<keyword evidence="2" id="KW-0227">DNA damage</keyword>
<dbReference type="RefSeq" id="WP_014429952.1">
    <property type="nucleotide sequence ID" value="NC_017075.1"/>
</dbReference>
<protein>
    <recommendedName>
        <fullName evidence="2">Non-homologous end joining protein Ku</fullName>
    </recommendedName>
</protein>
<evidence type="ECO:0000313" key="6">
    <source>
        <dbReference type="Proteomes" id="UP000007883"/>
    </source>
</evidence>
<dbReference type="Proteomes" id="UP000007883">
    <property type="component" value="Chromosome"/>
</dbReference>
<dbReference type="CDD" id="cd00789">
    <property type="entry name" value="KU_like"/>
    <property type="match status" value="1"/>
</dbReference>